<gene>
    <name evidence="1" type="ORF">FRZ32_06535</name>
</gene>
<dbReference type="OrthoDB" id="9800296at2"/>
<dbReference type="RefSeq" id="WP_147042757.1">
    <property type="nucleotide sequence ID" value="NZ_BAABIR010000003.1"/>
</dbReference>
<name>A0A5C6TSM3_9SPHN</name>
<evidence type="ECO:0000313" key="1">
    <source>
        <dbReference type="EMBL" id="TXC63347.1"/>
    </source>
</evidence>
<sequence>MSRDRLDPAQIEAAHKHSIFHRKEVEASETFGCFYCRRSGPVTEITEWTDDGDTALCPKCGIDSVIGSASGFPVTNGLFLGAMKRRWF</sequence>
<dbReference type="EMBL" id="VOQQ01000001">
    <property type="protein sequence ID" value="TXC63347.1"/>
    <property type="molecule type" value="Genomic_DNA"/>
</dbReference>
<organism evidence="1 2">
    <name type="scientific">Allosphingosinicella ginsenosidimutans</name>
    <dbReference type="NCBI Taxonomy" id="1176539"/>
    <lineage>
        <taxon>Bacteria</taxon>
        <taxon>Pseudomonadati</taxon>
        <taxon>Pseudomonadota</taxon>
        <taxon>Alphaproteobacteria</taxon>
        <taxon>Sphingomonadales</taxon>
        <taxon>Sphingomonadaceae</taxon>
        <taxon>Allosphingosinicella</taxon>
    </lineage>
</organism>
<reference evidence="1 2" key="1">
    <citation type="journal article" date="2015" name="J. Microbiol.">
        <title>Sphingosinicella ginsenosidimutans sp. nov., with ginsenoside converting activity.</title>
        <authorList>
            <person name="Kim J.K."/>
            <person name="Kang M.S."/>
            <person name="Park S.C."/>
            <person name="Kim K.M."/>
            <person name="Choi K."/>
            <person name="Yoon M.H."/>
            <person name="Im W.T."/>
        </authorList>
    </citation>
    <scope>NUCLEOTIDE SEQUENCE [LARGE SCALE GENOMIC DNA]</scope>
    <source>
        <strain evidence="1 2">BS-11</strain>
    </source>
</reference>
<keyword evidence="2" id="KW-1185">Reference proteome</keyword>
<dbReference type="Proteomes" id="UP000321249">
    <property type="component" value="Unassembled WGS sequence"/>
</dbReference>
<comment type="caution">
    <text evidence="1">The sequence shown here is derived from an EMBL/GenBank/DDBJ whole genome shotgun (WGS) entry which is preliminary data.</text>
</comment>
<accession>A0A5C6TSM3</accession>
<proteinExistence type="predicted"/>
<protein>
    <submittedName>
        <fullName evidence="1">Cytoplasmic protein</fullName>
    </submittedName>
</protein>
<dbReference type="AlphaFoldDB" id="A0A5C6TSM3"/>
<evidence type="ECO:0000313" key="2">
    <source>
        <dbReference type="Proteomes" id="UP000321249"/>
    </source>
</evidence>